<dbReference type="Proteomes" id="UP000719942">
    <property type="component" value="Unassembled WGS sequence"/>
</dbReference>
<organism evidence="1 2">
    <name type="scientific">Caproiciproducens faecalis</name>
    <dbReference type="NCBI Taxonomy" id="2820301"/>
    <lineage>
        <taxon>Bacteria</taxon>
        <taxon>Bacillati</taxon>
        <taxon>Bacillota</taxon>
        <taxon>Clostridia</taxon>
        <taxon>Eubacteriales</taxon>
        <taxon>Acutalibacteraceae</taxon>
        <taxon>Caproiciproducens</taxon>
    </lineage>
</organism>
<proteinExistence type="predicted"/>
<keyword evidence="2" id="KW-1185">Reference proteome</keyword>
<evidence type="ECO:0000313" key="1">
    <source>
        <dbReference type="EMBL" id="MBW7571658.1"/>
    </source>
</evidence>
<sequence length="205" mass="21707">MLLLAAAGILFVLALNDPNPPLVPAGQTDTSAVAAKLLVSAGSGKPAELTGEEVSALMTEKLAQNGRDAVSGVRLTVNSDNTVGAYLPVTYQGMKLGVSANLTVGWNSTKNNIRVVVNSMKVGRLPVNPAWILPKVSDSLPKGTELEGNVLYLPPQMFGTYEMPNDAPGNISGLEVRDGKFLLNFTVDMAKLKDYLSEQLKSLLP</sequence>
<reference evidence="1 2" key="1">
    <citation type="submission" date="2021-03" db="EMBL/GenBank/DDBJ databases">
        <title>Caproiciproducens sp. nov. isolated from feces of cow.</title>
        <authorList>
            <person name="Choi J.-Y."/>
        </authorList>
    </citation>
    <scope>NUCLEOTIDE SEQUENCE [LARGE SCALE GENOMIC DNA]</scope>
    <source>
        <strain evidence="1 2">AGMB10547</strain>
    </source>
</reference>
<dbReference type="RefSeq" id="WP_219964051.1">
    <property type="nucleotide sequence ID" value="NZ_JAGFNZ010000001.1"/>
</dbReference>
<comment type="caution">
    <text evidence="1">The sequence shown here is derived from an EMBL/GenBank/DDBJ whole genome shotgun (WGS) entry which is preliminary data.</text>
</comment>
<protein>
    <submittedName>
        <fullName evidence="1">Uncharacterized protein</fullName>
    </submittedName>
</protein>
<accession>A0ABS7DKB4</accession>
<evidence type="ECO:0000313" key="2">
    <source>
        <dbReference type="Proteomes" id="UP000719942"/>
    </source>
</evidence>
<dbReference type="EMBL" id="JAGFNZ010000001">
    <property type="protein sequence ID" value="MBW7571658.1"/>
    <property type="molecule type" value="Genomic_DNA"/>
</dbReference>
<name>A0ABS7DKB4_9FIRM</name>
<gene>
    <name evidence="1" type="ORF">J5W02_02425</name>
</gene>